<dbReference type="GO" id="GO:0046872">
    <property type="term" value="F:metal ion binding"/>
    <property type="evidence" value="ECO:0007669"/>
    <property type="project" value="UniProtKB-KW"/>
</dbReference>
<feature type="domain" description="Fe2OG dioxygenase" evidence="6">
    <location>
        <begin position="1106"/>
        <end position="1229"/>
    </location>
</feature>
<evidence type="ECO:0000256" key="4">
    <source>
        <dbReference type="ARBA" id="ARBA00023002"/>
    </source>
</evidence>
<comment type="caution">
    <text evidence="7">The sequence shown here is derived from an EMBL/GenBank/DDBJ whole genome shotgun (WGS) entry which is preliminary data.</text>
</comment>
<comment type="cofactor">
    <cofactor evidence="1">
        <name>Fe cation</name>
        <dbReference type="ChEBI" id="CHEBI:24875"/>
    </cofactor>
</comment>
<feature type="domain" description="Fe2OG dioxygenase" evidence="6">
    <location>
        <begin position="622"/>
        <end position="729"/>
    </location>
</feature>
<dbReference type="FunFam" id="2.60.120.330:FF:000005">
    <property type="entry name" value="1-aminocyclopropane-1-carboxylate oxidase homolog 1"/>
    <property type="match status" value="3"/>
</dbReference>
<proteinExistence type="inferred from homology"/>
<dbReference type="InterPro" id="IPR026992">
    <property type="entry name" value="DIOX_N"/>
</dbReference>
<dbReference type="Pfam" id="PF03171">
    <property type="entry name" value="2OG-FeII_Oxy"/>
    <property type="match status" value="4"/>
</dbReference>
<sequence>MVGSGRTAEISVQETSYDRRSELKAFDETKAGVKGLVDAGVSKVPQIFIHPSESSGHRTLSTSKNPVDIPVIDLEAIDKDPIKRKGIVDKVRDASETWGFFQVINHGIPVGVLEEMVAGVRRFFEQDIEMKKIFYTRDVTKRFVYNSNFDLHTAPFANWRDTFFSYMAPYPPKPKELPEACRDIMMEFSKQVTSLGVSLFGLLSEALGLKTDHLEKMDCAEGLALISHYYPACPEPELTLGTSKHSDNDFLTVLLQDQIGGLQMLYQDQWIDIPPVPGALVINIGDLMQASFSFISICILSFLLNFQLISNDKFKSVEHRVLANRIGPRISVACFFSTSFQPSSKLYGPIKELLSEDNPPIYRETTVNEYLSYFYDHGLDGTSPLTHFKLSISNDKFIGVEHGVLASFKEPRRSKMVYDRISELKAFDDTKAGVKGLVDAGITRVPRIFHDLRDDSDKTLPVAAEGKFRIPVIDLEDVHKGPPQRKEIVDRVRNAAETWGFFAVVNHGIPVDVLGEMKDGVRRFFEQDVELKKQHFSRDYTRKFGYNSNFDLFSSASANWRDTFSCVMAPGSPRPEELPAAFRDIIIQYTKGVMELGNILLELLSEALGLNPNYLKDIDCNKGLTILGHYYPACPQPELTVGATKHTDNDFLTVLLQDHIGGLQVMHQNQWVDVHPTPGALLINIGDLLQASHETLVMLISNDKFISVEHKVLANRTGPRVSVASFFSTNLAPNSRLYGPIKDLLSEDNPPRYRETTVRDYVAYFNHKGLDGTSALLHFKLNKKALGLKPNHLKNMSRAEGLYFIGQYYPACPQPNLTLSLSKQTDSAFLTVLSKTNWVAFESTMKNIDGTHIPGAITLITSGKFERVYHGVVATSPRISAREFLKIKMAARRIQEENDSDYDRQSKLKAFDDTKAGVKGLVDAGVTKIPRIFIQEQCTKVDDRPASNEPNFNIPIIDVEGWDGDENRRHNIIEEIGGACKKWGFFQVVNHGIPRNVLEDMIDGIHRFHHQDVEVKKGFYTRDYTRKVLYNSNFDLYRAPAASWRDTLTIVMAPNPPNPEELPPICRDILVDYTKRIMALGITLFELLSEALGLKPNHLKDIGCAEGLYVLGHCYPACPEPELTLGTRKHADSGFLTLLLQDQIGGLQVLHENQWVNVTPAPGALVVNVGDLFQASSGYNFDPILHYGTQAYCEHKTVISNDIFTSVHHRVLAKNIGPRISVACIFRQPLLPETSRMYGPIKELLSEENPPVYREITVKDFMALRISTGYDAIFFYDKII</sequence>
<evidence type="ECO:0000313" key="8">
    <source>
        <dbReference type="Proteomes" id="UP000657918"/>
    </source>
</evidence>
<keyword evidence="5" id="KW-0408">Iron</keyword>
<evidence type="ECO:0000256" key="1">
    <source>
        <dbReference type="ARBA" id="ARBA00001962"/>
    </source>
</evidence>
<dbReference type="Proteomes" id="UP000657918">
    <property type="component" value="Unassembled WGS sequence"/>
</dbReference>
<evidence type="ECO:0000256" key="3">
    <source>
        <dbReference type="ARBA" id="ARBA00022723"/>
    </source>
</evidence>
<dbReference type="PROSITE" id="PS51471">
    <property type="entry name" value="FE2OG_OXY"/>
    <property type="match status" value="3"/>
</dbReference>
<dbReference type="PANTHER" id="PTHR10209:SF859">
    <property type="entry name" value="OS03G0690500 PROTEIN"/>
    <property type="match status" value="1"/>
</dbReference>
<gene>
    <name evidence="7" type="ORF">SADUNF_Sadunf10G0035800</name>
</gene>
<dbReference type="InterPro" id="IPR027443">
    <property type="entry name" value="IPNS-like_sf"/>
</dbReference>
<evidence type="ECO:0000256" key="2">
    <source>
        <dbReference type="ARBA" id="ARBA00008056"/>
    </source>
</evidence>
<dbReference type="Gene3D" id="2.60.120.330">
    <property type="entry name" value="B-lactam Antibiotic, Isopenicillin N Synthase, Chain"/>
    <property type="match status" value="4"/>
</dbReference>
<reference evidence="7 8" key="1">
    <citation type="submission" date="2020-10" db="EMBL/GenBank/DDBJ databases">
        <title>Plant Genome Project.</title>
        <authorList>
            <person name="Zhang R.-G."/>
        </authorList>
    </citation>
    <scope>NUCLEOTIDE SEQUENCE [LARGE SCALE GENOMIC DNA]</scope>
    <source>
        <strain evidence="7">FAFU-HL-1</strain>
        <tissue evidence="7">Leaf</tissue>
    </source>
</reference>
<evidence type="ECO:0000313" key="7">
    <source>
        <dbReference type="EMBL" id="KAF9673550.1"/>
    </source>
</evidence>
<name>A0A835MQ21_9ROSI</name>
<keyword evidence="8" id="KW-1185">Reference proteome</keyword>
<dbReference type="OrthoDB" id="849515at2759"/>
<dbReference type="SUPFAM" id="SSF51197">
    <property type="entry name" value="Clavaminate synthase-like"/>
    <property type="match status" value="5"/>
</dbReference>
<comment type="similarity">
    <text evidence="2">Belongs to the iron/ascorbate-dependent oxidoreductase family.</text>
</comment>
<organism evidence="7 8">
    <name type="scientific">Salix dunnii</name>
    <dbReference type="NCBI Taxonomy" id="1413687"/>
    <lineage>
        <taxon>Eukaryota</taxon>
        <taxon>Viridiplantae</taxon>
        <taxon>Streptophyta</taxon>
        <taxon>Embryophyta</taxon>
        <taxon>Tracheophyta</taxon>
        <taxon>Spermatophyta</taxon>
        <taxon>Magnoliopsida</taxon>
        <taxon>eudicotyledons</taxon>
        <taxon>Gunneridae</taxon>
        <taxon>Pentapetalae</taxon>
        <taxon>rosids</taxon>
        <taxon>fabids</taxon>
        <taxon>Malpighiales</taxon>
        <taxon>Salicaceae</taxon>
        <taxon>Saliceae</taxon>
        <taxon>Salix</taxon>
    </lineage>
</organism>
<dbReference type="Pfam" id="PF14226">
    <property type="entry name" value="DIOX_N"/>
    <property type="match status" value="3"/>
</dbReference>
<feature type="domain" description="Fe2OG dioxygenase" evidence="6">
    <location>
        <begin position="219"/>
        <end position="339"/>
    </location>
</feature>
<dbReference type="InterPro" id="IPR005123">
    <property type="entry name" value="Oxoglu/Fe-dep_dioxygenase_dom"/>
</dbReference>
<dbReference type="PANTHER" id="PTHR10209">
    <property type="entry name" value="OXIDOREDUCTASE, 2OG-FE II OXYGENASE FAMILY PROTEIN"/>
    <property type="match status" value="1"/>
</dbReference>
<dbReference type="AlphaFoldDB" id="A0A835MQ21"/>
<dbReference type="InterPro" id="IPR044861">
    <property type="entry name" value="IPNS-like_FE2OG_OXY"/>
</dbReference>
<dbReference type="GO" id="GO:0051213">
    <property type="term" value="F:dioxygenase activity"/>
    <property type="evidence" value="ECO:0007669"/>
    <property type="project" value="UniProtKB-ARBA"/>
</dbReference>
<keyword evidence="3" id="KW-0479">Metal-binding</keyword>
<dbReference type="EMBL" id="JADGMS010000010">
    <property type="protein sequence ID" value="KAF9673550.1"/>
    <property type="molecule type" value="Genomic_DNA"/>
</dbReference>
<evidence type="ECO:0000259" key="6">
    <source>
        <dbReference type="PROSITE" id="PS51471"/>
    </source>
</evidence>
<keyword evidence="4" id="KW-0560">Oxidoreductase</keyword>
<accession>A0A835MQ21</accession>
<evidence type="ECO:0000256" key="5">
    <source>
        <dbReference type="ARBA" id="ARBA00023004"/>
    </source>
</evidence>
<protein>
    <recommendedName>
        <fullName evidence="6">Fe2OG dioxygenase domain-containing protein</fullName>
    </recommendedName>
</protein>